<name>A0A9N8ELR6_9STRA</name>
<feature type="transmembrane region" description="Helical" evidence="2">
    <location>
        <begin position="271"/>
        <end position="292"/>
    </location>
</feature>
<proteinExistence type="predicted"/>
<keyword evidence="2" id="KW-0812">Transmembrane</keyword>
<feature type="transmembrane region" description="Helical" evidence="2">
    <location>
        <begin position="93"/>
        <end position="117"/>
    </location>
</feature>
<protein>
    <submittedName>
        <fullName evidence="3">Uncharacterized protein</fullName>
    </submittedName>
</protein>
<evidence type="ECO:0000313" key="3">
    <source>
        <dbReference type="EMBL" id="CAB9520850.1"/>
    </source>
</evidence>
<feature type="region of interest" description="Disordered" evidence="1">
    <location>
        <begin position="298"/>
        <end position="325"/>
    </location>
</feature>
<accession>A0A9N8ELR6</accession>
<keyword evidence="2" id="KW-1133">Transmembrane helix</keyword>
<keyword evidence="4" id="KW-1185">Reference proteome</keyword>
<organism evidence="3 4">
    <name type="scientific">Seminavis robusta</name>
    <dbReference type="NCBI Taxonomy" id="568900"/>
    <lineage>
        <taxon>Eukaryota</taxon>
        <taxon>Sar</taxon>
        <taxon>Stramenopiles</taxon>
        <taxon>Ochrophyta</taxon>
        <taxon>Bacillariophyta</taxon>
        <taxon>Bacillariophyceae</taxon>
        <taxon>Bacillariophycidae</taxon>
        <taxon>Naviculales</taxon>
        <taxon>Naviculaceae</taxon>
        <taxon>Seminavis</taxon>
    </lineage>
</organism>
<dbReference type="Proteomes" id="UP001153069">
    <property type="component" value="Unassembled WGS sequence"/>
</dbReference>
<dbReference type="AlphaFoldDB" id="A0A9N8ELR6"/>
<dbReference type="EMBL" id="CAICTM010001139">
    <property type="protein sequence ID" value="CAB9520850.1"/>
    <property type="molecule type" value="Genomic_DNA"/>
</dbReference>
<keyword evidence="2" id="KW-0472">Membrane</keyword>
<comment type="caution">
    <text evidence="3">The sequence shown here is derived from an EMBL/GenBank/DDBJ whole genome shotgun (WGS) entry which is preliminary data.</text>
</comment>
<evidence type="ECO:0000256" key="1">
    <source>
        <dbReference type="SAM" id="MobiDB-lite"/>
    </source>
</evidence>
<reference evidence="3" key="1">
    <citation type="submission" date="2020-06" db="EMBL/GenBank/DDBJ databases">
        <authorList>
            <consortium name="Plant Systems Biology data submission"/>
        </authorList>
    </citation>
    <scope>NUCLEOTIDE SEQUENCE</scope>
    <source>
        <strain evidence="3">D6</strain>
    </source>
</reference>
<evidence type="ECO:0000313" key="4">
    <source>
        <dbReference type="Proteomes" id="UP001153069"/>
    </source>
</evidence>
<gene>
    <name evidence="3" type="ORF">SEMRO_1141_G245610.1</name>
</gene>
<feature type="compositionally biased region" description="Basic and acidic residues" evidence="1">
    <location>
        <begin position="298"/>
        <end position="308"/>
    </location>
</feature>
<feature type="compositionally biased region" description="Polar residues" evidence="1">
    <location>
        <begin position="309"/>
        <end position="325"/>
    </location>
</feature>
<feature type="transmembrane region" description="Helical" evidence="2">
    <location>
        <begin position="60"/>
        <end position="81"/>
    </location>
</feature>
<evidence type="ECO:0000256" key="2">
    <source>
        <dbReference type="SAM" id="Phobius"/>
    </source>
</evidence>
<sequence length="325" mass="36220">MDRDLILTFPVVEQDNHCSPLNPIYPSTHPANTMEDTLVVVNENRLHDEGPSIDPTVATVLSSIGMAVSLIVLLVAAIKYINHQEDSAIPKKGLIGIMLAMTSILISMVLYFVYSILVKTPFDYLGPMRITQVRFQEQADMEVVDEKDHYHFYYDAAYDLDWGFEWACPGMSEGTLPKQCHSSLKVEGCSATICSKRVCTEQERQAALQEVELCVQQENLFDMDANYTRFDPLMGPSQDDDWPHIDAFGDCDSCRVISSLASSATLGRLKIAGAVFVLVGIYILLLLCYYGCGADSKREGQPQEKESQDQTQRTMDFSLSQNAGT</sequence>